<dbReference type="Gene3D" id="3.20.20.10">
    <property type="entry name" value="Alanine racemase"/>
    <property type="match status" value="1"/>
</dbReference>
<reference evidence="2 3" key="1">
    <citation type="submission" date="2021-01" db="EMBL/GenBank/DDBJ databases">
        <title>Whole genome shotgun sequence of Asanoa iriomotensis NBRC 100142.</title>
        <authorList>
            <person name="Komaki H."/>
            <person name="Tamura T."/>
        </authorList>
    </citation>
    <scope>NUCLEOTIDE SEQUENCE [LARGE SCALE GENOMIC DNA]</scope>
    <source>
        <strain evidence="2 3">NBRC 100142</strain>
    </source>
</reference>
<dbReference type="EMBL" id="BONC01000079">
    <property type="protein sequence ID" value="GIF60859.1"/>
    <property type="molecule type" value="Genomic_DNA"/>
</dbReference>
<sequence>MSGKTSETSQRARLDQATAELDPPFAVVDLAAFDANADALVTRAAGKPLRVASKSVRCRALLTRVLRRPGWQGVLAFTLAEANWLVRDGVTDDAVVAYPTADRAALRDLARDDRLRAGVTLMVDSAEQLDVVEAITGPEQIRVCIDLDASYRLAGGRVHLGVFRSPVHAPGQARALAEAIAKRSAFRLVGIMSYEAQIAGLGDAPPGRRARGLAIRTIQRRSYRELLDRRGAAVREVREVADLEFVNGGGTGSVRLTGADPSVTEITAGSGLYGPTLFDGYTAWRPDPAAFFAQPVVRRPGKGLVTVLGGGWIASGPTEPSRQPTPWLPSGLKMIGTEGAGEVQTPLRGPAADLLRVGDRVWFRHAKAGELCEHVNELHLIDGDTVADAAPTYRGEGHAFL</sequence>
<dbReference type="SUPFAM" id="SSF51419">
    <property type="entry name" value="PLP-binding barrel"/>
    <property type="match status" value="1"/>
</dbReference>
<evidence type="ECO:0000313" key="3">
    <source>
        <dbReference type="Proteomes" id="UP000624325"/>
    </source>
</evidence>
<gene>
    <name evidence="2" type="ORF">Air01nite_69540</name>
</gene>
<protein>
    <submittedName>
        <fullName evidence="2">Alanine racemase</fullName>
    </submittedName>
</protein>
<dbReference type="InterPro" id="IPR029066">
    <property type="entry name" value="PLP-binding_barrel"/>
</dbReference>
<dbReference type="CDD" id="cd06813">
    <property type="entry name" value="PLPDE_III_DSD_D-TA_like_2"/>
    <property type="match status" value="1"/>
</dbReference>
<name>A0ABQ4CDK7_9ACTN</name>
<keyword evidence="3" id="KW-1185">Reference proteome</keyword>
<evidence type="ECO:0000313" key="2">
    <source>
        <dbReference type="EMBL" id="GIF60859.1"/>
    </source>
</evidence>
<proteinExistence type="predicted"/>
<dbReference type="PANTHER" id="PTHR28004:SF2">
    <property type="entry name" value="D-SERINE DEHYDRATASE"/>
    <property type="match status" value="1"/>
</dbReference>
<feature type="domain" description="Alanine racemase N-terminal" evidence="1">
    <location>
        <begin position="28"/>
        <end position="274"/>
    </location>
</feature>
<dbReference type="Pfam" id="PF01168">
    <property type="entry name" value="Ala_racemase_N"/>
    <property type="match status" value="1"/>
</dbReference>
<comment type="caution">
    <text evidence="2">The sequence shown here is derived from an EMBL/GenBank/DDBJ whole genome shotgun (WGS) entry which is preliminary data.</text>
</comment>
<dbReference type="PANTHER" id="PTHR28004">
    <property type="entry name" value="ZGC:162816-RELATED"/>
    <property type="match status" value="1"/>
</dbReference>
<accession>A0ABQ4CDK7</accession>
<dbReference type="RefSeq" id="WP_203707673.1">
    <property type="nucleotide sequence ID" value="NZ_BONC01000079.1"/>
</dbReference>
<dbReference type="Proteomes" id="UP000624325">
    <property type="component" value="Unassembled WGS sequence"/>
</dbReference>
<evidence type="ECO:0000259" key="1">
    <source>
        <dbReference type="Pfam" id="PF01168"/>
    </source>
</evidence>
<dbReference type="InterPro" id="IPR051466">
    <property type="entry name" value="D-amino_acid_metab_enzyme"/>
</dbReference>
<organism evidence="2 3">
    <name type="scientific">Asanoa iriomotensis</name>
    <dbReference type="NCBI Taxonomy" id="234613"/>
    <lineage>
        <taxon>Bacteria</taxon>
        <taxon>Bacillati</taxon>
        <taxon>Actinomycetota</taxon>
        <taxon>Actinomycetes</taxon>
        <taxon>Micromonosporales</taxon>
        <taxon>Micromonosporaceae</taxon>
        <taxon>Asanoa</taxon>
    </lineage>
</organism>
<dbReference type="InterPro" id="IPR001608">
    <property type="entry name" value="Ala_racemase_N"/>
</dbReference>